<feature type="domain" description="SET" evidence="1">
    <location>
        <begin position="124"/>
        <end position="242"/>
    </location>
</feature>
<protein>
    <recommendedName>
        <fullName evidence="1">SET domain-containing protein</fullName>
    </recommendedName>
</protein>
<name>A0ABD3Q4H0_9STRA</name>
<dbReference type="InterPro" id="IPR001214">
    <property type="entry name" value="SET_dom"/>
</dbReference>
<comment type="caution">
    <text evidence="2">The sequence shown here is derived from an EMBL/GenBank/DDBJ whole genome shotgun (WGS) entry which is preliminary data.</text>
</comment>
<keyword evidence="3" id="KW-1185">Reference proteome</keyword>
<accession>A0ABD3Q4H0</accession>
<organism evidence="2 3">
    <name type="scientific">Cyclotella cryptica</name>
    <dbReference type="NCBI Taxonomy" id="29204"/>
    <lineage>
        <taxon>Eukaryota</taxon>
        <taxon>Sar</taxon>
        <taxon>Stramenopiles</taxon>
        <taxon>Ochrophyta</taxon>
        <taxon>Bacillariophyta</taxon>
        <taxon>Coscinodiscophyceae</taxon>
        <taxon>Thalassiosirophycidae</taxon>
        <taxon>Stephanodiscales</taxon>
        <taxon>Stephanodiscaceae</taxon>
        <taxon>Cyclotella</taxon>
    </lineage>
</organism>
<sequence length="254" mass="29025">MQRIHHQLIVLREHMTQPSWIHATVATIFISFGIATQDLCDTTTMVMTNTDFGTLQLTNKETSSKKWESSSFMDLYESLNCHDHAYDSNKPLFSADMWAVLKRKHASQAGMDLSLLQTDENQDVNYYAGYSEGKGRGIYAARDFLEGELVHDGSVGTAFWNDGMQWKKFVMSLPPPMPCDAMEWTWIQQVEDKGWLLCLTMGNASLMNHDDNFNTAPSHKRSLQLYAVRDIKMGEELTCDYGYFDTNWDLFGLA</sequence>
<dbReference type="Pfam" id="PF00856">
    <property type="entry name" value="SET"/>
    <property type="match status" value="1"/>
</dbReference>
<dbReference type="Proteomes" id="UP001516023">
    <property type="component" value="Unassembled WGS sequence"/>
</dbReference>
<dbReference type="EMBL" id="JABMIG020000081">
    <property type="protein sequence ID" value="KAL3794406.1"/>
    <property type="molecule type" value="Genomic_DNA"/>
</dbReference>
<dbReference type="AlphaFoldDB" id="A0ABD3Q4H0"/>
<dbReference type="InterPro" id="IPR046341">
    <property type="entry name" value="SET_dom_sf"/>
</dbReference>
<evidence type="ECO:0000313" key="2">
    <source>
        <dbReference type="EMBL" id="KAL3794406.1"/>
    </source>
</evidence>
<dbReference type="SUPFAM" id="SSF82199">
    <property type="entry name" value="SET domain"/>
    <property type="match status" value="1"/>
</dbReference>
<dbReference type="PROSITE" id="PS50280">
    <property type="entry name" value="SET"/>
    <property type="match status" value="1"/>
</dbReference>
<gene>
    <name evidence="2" type="ORF">HJC23_012943</name>
</gene>
<evidence type="ECO:0000259" key="1">
    <source>
        <dbReference type="PROSITE" id="PS50280"/>
    </source>
</evidence>
<proteinExistence type="predicted"/>
<dbReference type="Gene3D" id="2.170.270.10">
    <property type="entry name" value="SET domain"/>
    <property type="match status" value="1"/>
</dbReference>
<reference evidence="2 3" key="1">
    <citation type="journal article" date="2020" name="G3 (Bethesda)">
        <title>Improved Reference Genome for Cyclotella cryptica CCMP332, a Model for Cell Wall Morphogenesis, Salinity Adaptation, and Lipid Production in Diatoms (Bacillariophyta).</title>
        <authorList>
            <person name="Roberts W.R."/>
            <person name="Downey K.M."/>
            <person name="Ruck E.C."/>
            <person name="Traller J.C."/>
            <person name="Alverson A.J."/>
        </authorList>
    </citation>
    <scope>NUCLEOTIDE SEQUENCE [LARGE SCALE GENOMIC DNA]</scope>
    <source>
        <strain evidence="2 3">CCMP332</strain>
    </source>
</reference>
<evidence type="ECO:0000313" key="3">
    <source>
        <dbReference type="Proteomes" id="UP001516023"/>
    </source>
</evidence>